<evidence type="ECO:0000256" key="1">
    <source>
        <dbReference type="ARBA" id="ARBA00022734"/>
    </source>
</evidence>
<evidence type="ECO:0000256" key="3">
    <source>
        <dbReference type="ARBA" id="ARBA00023180"/>
    </source>
</evidence>
<keyword evidence="5" id="KW-0812">Transmembrane</keyword>
<evidence type="ECO:0000256" key="4">
    <source>
        <dbReference type="SAM" id="MobiDB-lite"/>
    </source>
</evidence>
<dbReference type="PROSITE" id="PS50041">
    <property type="entry name" value="C_TYPE_LECTIN_2"/>
    <property type="match status" value="1"/>
</dbReference>
<dbReference type="PANTHER" id="PTHR46490:SF6">
    <property type="entry name" value="ASIALOGLYCOPROTEIN RECEPTOR 1-LIKE-RELATED"/>
    <property type="match status" value="1"/>
</dbReference>
<protein>
    <recommendedName>
        <fullName evidence="6">C-type lectin domain-containing protein</fullName>
    </recommendedName>
</protein>
<organism evidence="7 8">
    <name type="scientific">Meganyctiphanes norvegica</name>
    <name type="common">Northern krill</name>
    <name type="synonym">Thysanopoda norvegica</name>
    <dbReference type="NCBI Taxonomy" id="48144"/>
    <lineage>
        <taxon>Eukaryota</taxon>
        <taxon>Metazoa</taxon>
        <taxon>Ecdysozoa</taxon>
        <taxon>Arthropoda</taxon>
        <taxon>Crustacea</taxon>
        <taxon>Multicrustacea</taxon>
        <taxon>Malacostraca</taxon>
        <taxon>Eumalacostraca</taxon>
        <taxon>Eucarida</taxon>
        <taxon>Euphausiacea</taxon>
        <taxon>Euphausiidae</taxon>
        <taxon>Meganyctiphanes</taxon>
    </lineage>
</organism>
<keyword evidence="3" id="KW-0325">Glycoprotein</keyword>
<dbReference type="EMBL" id="CAXKWB010012605">
    <property type="protein sequence ID" value="CAL4105036.1"/>
    <property type="molecule type" value="Genomic_DNA"/>
</dbReference>
<evidence type="ECO:0000256" key="2">
    <source>
        <dbReference type="ARBA" id="ARBA00023157"/>
    </source>
</evidence>
<dbReference type="Gene3D" id="3.10.100.10">
    <property type="entry name" value="Mannose-Binding Protein A, subunit A"/>
    <property type="match status" value="1"/>
</dbReference>
<name>A0AAV2QWF7_MEGNR</name>
<feature type="domain" description="C-type lectin" evidence="6">
    <location>
        <begin position="12"/>
        <end position="123"/>
    </location>
</feature>
<feature type="non-terminal residue" evidence="7">
    <location>
        <position position="1"/>
    </location>
</feature>
<evidence type="ECO:0000313" key="8">
    <source>
        <dbReference type="Proteomes" id="UP001497623"/>
    </source>
</evidence>
<dbReference type="InterPro" id="IPR016187">
    <property type="entry name" value="CTDL_fold"/>
</dbReference>
<proteinExistence type="predicted"/>
<feature type="non-terminal residue" evidence="7">
    <location>
        <position position="186"/>
    </location>
</feature>
<evidence type="ECO:0000259" key="6">
    <source>
        <dbReference type="PROSITE" id="PS50041"/>
    </source>
</evidence>
<keyword evidence="8" id="KW-1185">Reference proteome</keyword>
<sequence length="186" mass="21047">GQCPFEWKVKDEGDSCYYRTKHNATWEEGYTYCTDQGGDMLHILDKAENDLFDEQKYGDTWLGMLRSKSDPIWKWKSTNKPIGSFSNWVSPSQQDDTADCAQMNELGEWMPAKCDSEAFVICEFNPGYNPFMLIGPVIAVCGVVLLLMSIETCIRRREFLEKNGTELMDDVDEPHEGSTASSGVSP</sequence>
<accession>A0AAV2QWF7</accession>
<dbReference type="InterPro" id="IPR001304">
    <property type="entry name" value="C-type_lectin-like"/>
</dbReference>
<keyword evidence="1" id="KW-0430">Lectin</keyword>
<keyword evidence="2" id="KW-1015">Disulfide bond</keyword>
<reference evidence="7 8" key="1">
    <citation type="submission" date="2024-05" db="EMBL/GenBank/DDBJ databases">
        <authorList>
            <person name="Wallberg A."/>
        </authorList>
    </citation>
    <scope>NUCLEOTIDE SEQUENCE [LARGE SCALE GENOMIC DNA]</scope>
</reference>
<dbReference type="AlphaFoldDB" id="A0AAV2QWF7"/>
<dbReference type="GO" id="GO:0030246">
    <property type="term" value="F:carbohydrate binding"/>
    <property type="evidence" value="ECO:0007669"/>
    <property type="project" value="UniProtKB-KW"/>
</dbReference>
<dbReference type="PANTHER" id="PTHR46490">
    <property type="entry name" value="C-TYPE LECTIN DOMAIN FAMILY 12 MEMBER A-RELATED"/>
    <property type="match status" value="1"/>
</dbReference>
<dbReference type="CDD" id="cd00037">
    <property type="entry name" value="CLECT"/>
    <property type="match status" value="1"/>
</dbReference>
<dbReference type="InterPro" id="IPR016186">
    <property type="entry name" value="C-type_lectin-like/link_sf"/>
</dbReference>
<dbReference type="SUPFAM" id="SSF56436">
    <property type="entry name" value="C-type lectin-like"/>
    <property type="match status" value="1"/>
</dbReference>
<keyword evidence="5" id="KW-0472">Membrane</keyword>
<dbReference type="Pfam" id="PF00059">
    <property type="entry name" value="Lectin_C"/>
    <property type="match status" value="1"/>
</dbReference>
<gene>
    <name evidence="7" type="ORF">MNOR_LOCUS17949</name>
</gene>
<evidence type="ECO:0000313" key="7">
    <source>
        <dbReference type="EMBL" id="CAL4105036.1"/>
    </source>
</evidence>
<comment type="caution">
    <text evidence="7">The sequence shown here is derived from an EMBL/GenBank/DDBJ whole genome shotgun (WGS) entry which is preliminary data.</text>
</comment>
<feature type="region of interest" description="Disordered" evidence="4">
    <location>
        <begin position="167"/>
        <end position="186"/>
    </location>
</feature>
<evidence type="ECO:0000256" key="5">
    <source>
        <dbReference type="SAM" id="Phobius"/>
    </source>
</evidence>
<feature type="transmembrane region" description="Helical" evidence="5">
    <location>
        <begin position="131"/>
        <end position="150"/>
    </location>
</feature>
<dbReference type="SMART" id="SM00034">
    <property type="entry name" value="CLECT"/>
    <property type="match status" value="1"/>
</dbReference>
<keyword evidence="5" id="KW-1133">Transmembrane helix</keyword>
<dbReference type="InterPro" id="IPR052309">
    <property type="entry name" value="C-type_Lectin_Domain_Fam1"/>
</dbReference>
<dbReference type="Proteomes" id="UP001497623">
    <property type="component" value="Unassembled WGS sequence"/>
</dbReference>